<comment type="similarity">
    <text evidence="2">Belongs to the rad17/RAD24 family.</text>
</comment>
<dbReference type="Gene3D" id="3.40.50.300">
    <property type="entry name" value="P-loop containing nucleotide triphosphate hydrolases"/>
    <property type="match status" value="1"/>
</dbReference>
<keyword evidence="5" id="KW-0067">ATP-binding</keyword>
<dbReference type="GO" id="GO:0005524">
    <property type="term" value="F:ATP binding"/>
    <property type="evidence" value="ECO:0007669"/>
    <property type="project" value="UniProtKB-KW"/>
</dbReference>
<dbReference type="Proteomes" id="UP001162131">
    <property type="component" value="Unassembled WGS sequence"/>
</dbReference>
<keyword evidence="7" id="KW-0131">Cell cycle</keyword>
<dbReference type="InterPro" id="IPR004582">
    <property type="entry name" value="Checkpoint_prot_Rad17_Rad24"/>
</dbReference>
<protein>
    <submittedName>
        <fullName evidence="8">Uncharacterized protein</fullName>
    </submittedName>
</protein>
<dbReference type="PANTHER" id="PTHR12172:SF0">
    <property type="entry name" value="CELL CYCLE CHECKPOINT PROTEIN RAD17"/>
    <property type="match status" value="1"/>
</dbReference>
<evidence type="ECO:0000256" key="4">
    <source>
        <dbReference type="ARBA" id="ARBA00022763"/>
    </source>
</evidence>
<dbReference type="GO" id="GO:0006281">
    <property type="term" value="P:DNA repair"/>
    <property type="evidence" value="ECO:0007669"/>
    <property type="project" value="InterPro"/>
</dbReference>
<evidence type="ECO:0000313" key="8">
    <source>
        <dbReference type="EMBL" id="CAG9314444.1"/>
    </source>
</evidence>
<proteinExistence type="inferred from homology"/>
<dbReference type="GO" id="GO:0005634">
    <property type="term" value="C:nucleus"/>
    <property type="evidence" value="ECO:0007669"/>
    <property type="project" value="UniProtKB-SubCell"/>
</dbReference>
<keyword evidence="6" id="KW-0539">Nucleus</keyword>
<organism evidence="8 9">
    <name type="scientific">Blepharisma stoltei</name>
    <dbReference type="NCBI Taxonomy" id="1481888"/>
    <lineage>
        <taxon>Eukaryota</taxon>
        <taxon>Sar</taxon>
        <taxon>Alveolata</taxon>
        <taxon>Ciliophora</taxon>
        <taxon>Postciliodesmatophora</taxon>
        <taxon>Heterotrichea</taxon>
        <taxon>Heterotrichida</taxon>
        <taxon>Blepharismidae</taxon>
        <taxon>Blepharisma</taxon>
    </lineage>
</organism>
<evidence type="ECO:0000313" key="9">
    <source>
        <dbReference type="Proteomes" id="UP001162131"/>
    </source>
</evidence>
<dbReference type="SUPFAM" id="SSF52540">
    <property type="entry name" value="P-loop containing nucleoside triphosphate hydrolases"/>
    <property type="match status" value="1"/>
</dbReference>
<dbReference type="GO" id="GO:0033314">
    <property type="term" value="P:mitotic DNA replication checkpoint signaling"/>
    <property type="evidence" value="ECO:0007669"/>
    <property type="project" value="TreeGrafter"/>
</dbReference>
<evidence type="ECO:0000256" key="5">
    <source>
        <dbReference type="ARBA" id="ARBA00022840"/>
    </source>
</evidence>
<accession>A0AAU9IQM4</accession>
<evidence type="ECO:0000256" key="2">
    <source>
        <dbReference type="ARBA" id="ARBA00006168"/>
    </source>
</evidence>
<dbReference type="GO" id="GO:0003689">
    <property type="term" value="F:DNA clamp loader activity"/>
    <property type="evidence" value="ECO:0007669"/>
    <property type="project" value="TreeGrafter"/>
</dbReference>
<dbReference type="AlphaFoldDB" id="A0AAU9IQM4"/>
<dbReference type="GO" id="GO:0003682">
    <property type="term" value="F:chromatin binding"/>
    <property type="evidence" value="ECO:0007669"/>
    <property type="project" value="TreeGrafter"/>
</dbReference>
<keyword evidence="4" id="KW-0227">DNA damage</keyword>
<evidence type="ECO:0000256" key="6">
    <source>
        <dbReference type="ARBA" id="ARBA00023242"/>
    </source>
</evidence>
<evidence type="ECO:0000256" key="7">
    <source>
        <dbReference type="ARBA" id="ARBA00023306"/>
    </source>
</evidence>
<keyword evidence="9" id="KW-1185">Reference proteome</keyword>
<comment type="subcellular location">
    <subcellularLocation>
        <location evidence="1">Nucleus</location>
    </subcellularLocation>
</comment>
<keyword evidence="3" id="KW-0547">Nucleotide-binding</keyword>
<dbReference type="InterPro" id="IPR027417">
    <property type="entry name" value="P-loop_NTPase"/>
</dbReference>
<reference evidence="8" key="1">
    <citation type="submission" date="2021-09" db="EMBL/GenBank/DDBJ databases">
        <authorList>
            <consortium name="AG Swart"/>
            <person name="Singh M."/>
            <person name="Singh A."/>
            <person name="Seah K."/>
            <person name="Emmerich C."/>
        </authorList>
    </citation>
    <scope>NUCLEOTIDE SEQUENCE</scope>
    <source>
        <strain evidence="8">ATCC30299</strain>
    </source>
</reference>
<evidence type="ECO:0000256" key="1">
    <source>
        <dbReference type="ARBA" id="ARBA00004123"/>
    </source>
</evidence>
<dbReference type="Pfam" id="PF03215">
    <property type="entry name" value="Rad17"/>
    <property type="match status" value="1"/>
</dbReference>
<dbReference type="GO" id="GO:0000077">
    <property type="term" value="P:DNA damage checkpoint signaling"/>
    <property type="evidence" value="ECO:0007669"/>
    <property type="project" value="TreeGrafter"/>
</dbReference>
<dbReference type="EMBL" id="CAJZBQ010000012">
    <property type="protein sequence ID" value="CAG9314444.1"/>
    <property type="molecule type" value="Genomic_DNA"/>
</dbReference>
<sequence>MAKSLKRKRKDISKENSVEIDQMLESLAMEDLAVGPKKLNELQSVFENFINLGKALILVLLGPYGCGKTASAVCCAKNYNLTYTFWKPQDLMQAESDELYSVSYLNQLINFLNFQSSTKKALKIPGCAPKEINNVLIIDSLPTFYNDKQKEDFQMCINKCLKGLSKLIIFIMSDYSPNQIPQIFSIEASQFIKVIQFREVGKRPMVKALKRANIEWDIKNPDYEEIEEISNGNLRTALNKLLLLKLSSGRTQNVSNINEEESSKFGFFHSLGKFMYNKRIDFAGQSKCMTYAELWDREHRPKLSFDPDDVINHSPCDPSIFWLYLMENCICFYEDIDDLAECYESFQLADLLQTTHADAAGTFSELMPAHLAGRAVVDSNLHPAKTGFFNFKKPGIWRLIKGIPESQLNIKKQQENEIIASGFRLNEFLVDVWGFNRGSLFHRKFEEDIEEEKTTQYWENLSNSLENIKM</sequence>
<comment type="caution">
    <text evidence="8">The sequence shown here is derived from an EMBL/GenBank/DDBJ whole genome shotgun (WGS) entry which is preliminary data.</text>
</comment>
<gene>
    <name evidence="8" type="ORF">BSTOLATCC_MIC11451</name>
</gene>
<name>A0AAU9IQM4_9CILI</name>
<dbReference type="PANTHER" id="PTHR12172">
    <property type="entry name" value="CELL CYCLE CHECKPOINT PROTEIN RAD17"/>
    <property type="match status" value="1"/>
</dbReference>
<evidence type="ECO:0000256" key="3">
    <source>
        <dbReference type="ARBA" id="ARBA00022741"/>
    </source>
</evidence>